<dbReference type="CDD" id="cd02771">
    <property type="entry name" value="MopB_NDH-1_NuoG2-N7"/>
    <property type="match status" value="1"/>
</dbReference>
<comment type="cofactor">
    <cofactor evidence="1 13">
        <name>[4Fe-4S] cluster</name>
        <dbReference type="ChEBI" id="CHEBI:49883"/>
    </cofactor>
</comment>
<dbReference type="PROSITE" id="PS51085">
    <property type="entry name" value="2FE2S_FER_2"/>
    <property type="match status" value="1"/>
</dbReference>
<dbReference type="PROSITE" id="PS51839">
    <property type="entry name" value="4FE4S_HC3"/>
    <property type="match status" value="1"/>
</dbReference>
<comment type="catalytic activity">
    <reaction evidence="12 13">
        <text>a quinone + NADH + 5 H(+)(in) = a quinol + NAD(+) + 4 H(+)(out)</text>
        <dbReference type="Rhea" id="RHEA:57888"/>
        <dbReference type="ChEBI" id="CHEBI:15378"/>
        <dbReference type="ChEBI" id="CHEBI:24646"/>
        <dbReference type="ChEBI" id="CHEBI:57540"/>
        <dbReference type="ChEBI" id="CHEBI:57945"/>
        <dbReference type="ChEBI" id="CHEBI:132124"/>
    </reaction>
</comment>
<dbReference type="PANTHER" id="PTHR43105">
    <property type="entry name" value="RESPIRATORY NITRATE REDUCTASE"/>
    <property type="match status" value="1"/>
</dbReference>
<evidence type="ECO:0000313" key="18">
    <source>
        <dbReference type="EMBL" id="QKE90405.1"/>
    </source>
</evidence>
<dbReference type="InterPro" id="IPR050123">
    <property type="entry name" value="Prok_molybdopt-oxidoreductase"/>
</dbReference>
<dbReference type="GO" id="GO:0048038">
    <property type="term" value="F:quinone binding"/>
    <property type="evidence" value="ECO:0007669"/>
    <property type="project" value="UniProtKB-UniRule"/>
</dbReference>
<dbReference type="EC" id="7.1.1.-" evidence="13"/>
<dbReference type="EMBL" id="CP053708">
    <property type="protein sequence ID" value="QKE90405.1"/>
    <property type="molecule type" value="Genomic_DNA"/>
</dbReference>
<evidence type="ECO:0000256" key="3">
    <source>
        <dbReference type="ARBA" id="ARBA00022485"/>
    </source>
</evidence>
<feature type="domain" description="2Fe-2S ferredoxin-type" evidence="15">
    <location>
        <begin position="1"/>
        <end position="83"/>
    </location>
</feature>
<protein>
    <recommendedName>
        <fullName evidence="13">NADH-quinone oxidoreductase</fullName>
        <ecNumber evidence="13">7.1.1.-</ecNumber>
    </recommendedName>
</protein>
<dbReference type="RefSeq" id="WP_171837256.1">
    <property type="nucleotide sequence ID" value="NZ_CP053708.1"/>
</dbReference>
<feature type="domain" description="4Fe-4S Mo/W bis-MGD-type" evidence="16">
    <location>
        <begin position="221"/>
        <end position="277"/>
    </location>
</feature>
<dbReference type="Gene3D" id="3.30.200.210">
    <property type="match status" value="1"/>
</dbReference>
<dbReference type="InterPro" id="IPR006655">
    <property type="entry name" value="Mopterin_OxRdtase_prok_CS"/>
</dbReference>
<dbReference type="SUPFAM" id="SSF53706">
    <property type="entry name" value="Formate dehydrogenase/DMSO reductase, domains 1-3"/>
    <property type="match status" value="1"/>
</dbReference>
<dbReference type="GO" id="GO:0016020">
    <property type="term" value="C:membrane"/>
    <property type="evidence" value="ECO:0007669"/>
    <property type="project" value="InterPro"/>
</dbReference>
<dbReference type="SUPFAM" id="SSF54862">
    <property type="entry name" value="4Fe-4S ferredoxins"/>
    <property type="match status" value="1"/>
</dbReference>
<dbReference type="PROSITE" id="PS00643">
    <property type="entry name" value="COMPLEX1_75K_3"/>
    <property type="match status" value="1"/>
</dbReference>
<dbReference type="Proteomes" id="UP000500767">
    <property type="component" value="Chromosome"/>
</dbReference>
<dbReference type="Pfam" id="PF22117">
    <property type="entry name" value="Fer4_Nqo3"/>
    <property type="match status" value="1"/>
</dbReference>
<evidence type="ECO:0000256" key="6">
    <source>
        <dbReference type="ARBA" id="ARBA00022723"/>
    </source>
</evidence>
<accession>A0A6M8HQ65</accession>
<dbReference type="InterPro" id="IPR010228">
    <property type="entry name" value="NADH_UbQ_OxRdtase_Gsu"/>
</dbReference>
<dbReference type="InterPro" id="IPR006963">
    <property type="entry name" value="Mopterin_OxRdtase_4Fe-4S_dom"/>
</dbReference>
<evidence type="ECO:0000256" key="4">
    <source>
        <dbReference type="ARBA" id="ARBA00022714"/>
    </source>
</evidence>
<keyword evidence="3 13" id="KW-0004">4Fe-4S</keyword>
<dbReference type="InterPro" id="IPR000283">
    <property type="entry name" value="NADH_UbQ_OxRdtase_75kDa_su_CS"/>
</dbReference>
<comment type="cofactor">
    <cofactor evidence="13">
        <name>[2Fe-2S] cluster</name>
        <dbReference type="ChEBI" id="CHEBI:190135"/>
    </cofactor>
    <text evidence="13">Binds 1 [2Fe-2S] cluster per subunit.</text>
</comment>
<evidence type="ECO:0000256" key="9">
    <source>
        <dbReference type="ARBA" id="ARBA00023014"/>
    </source>
</evidence>
<comment type="function">
    <text evidence="13">NDH-1 shuttles electrons from NADH, via FMN and iron-sulfur (Fe-S) centers, to quinones in the respiratory chain. Couples the redox reaction to proton translocation (for every two electrons transferred, four hydrogen ions are translocated across the cytoplasmic membrane), and thus conserves the redox energy in a proton gradient.</text>
</comment>
<keyword evidence="10 13" id="KW-0520">NAD</keyword>
<evidence type="ECO:0000256" key="13">
    <source>
        <dbReference type="RuleBase" id="RU003525"/>
    </source>
</evidence>
<dbReference type="InterPro" id="IPR054351">
    <property type="entry name" value="NADH_UbQ_OxRdtase_ferredoxin"/>
</dbReference>
<dbReference type="GO" id="GO:0008137">
    <property type="term" value="F:NADH dehydrogenase (ubiquinone) activity"/>
    <property type="evidence" value="ECO:0007669"/>
    <property type="project" value="UniProtKB-UniRule"/>
</dbReference>
<feature type="domain" description="4Fe-4S His(Cys)3-ligated-type" evidence="17">
    <location>
        <begin position="83"/>
        <end position="122"/>
    </location>
</feature>
<dbReference type="InterPro" id="IPR001041">
    <property type="entry name" value="2Fe-2S_ferredoxin-type"/>
</dbReference>
<dbReference type="GO" id="GO:0051537">
    <property type="term" value="F:2 iron, 2 sulfur cluster binding"/>
    <property type="evidence" value="ECO:0007669"/>
    <property type="project" value="UniProtKB-UniRule"/>
</dbReference>
<dbReference type="PROSITE" id="PS00490">
    <property type="entry name" value="MOLYBDOPTERIN_PROK_2"/>
    <property type="match status" value="1"/>
</dbReference>
<evidence type="ECO:0000256" key="10">
    <source>
        <dbReference type="ARBA" id="ARBA00023027"/>
    </source>
</evidence>
<dbReference type="PANTHER" id="PTHR43105:SF10">
    <property type="entry name" value="NADH-QUINONE OXIDOREDUCTASE SUBUNIT G"/>
    <property type="match status" value="1"/>
</dbReference>
<keyword evidence="4 13" id="KW-0001">2Fe-2S</keyword>
<sequence length="898" mass="96747">MAIIHIDGKDFEAKPDTNLLQACLSAGSDLPYFCWHPELGSVGACRQCAVKQFSGPDDTRGRIVMACMTPVTEGARLSIKDDEATDFRSSVVEWLMTNHPHDCPVCEEGGECHLQDMTVMTGHKNRRYRFTKRTHRNQDLGPFVKHEMNRCIACYRCVRFYRDYAGGQDLAAFASNNSVFFGRHESGTLESDFSGNLVEVCPTGVFTDKPFSANYARKWDMRGAPSVCVHCAVGCNTMVNERAGIVRRVLNRYNGEVNRYFLCDRGRFGYGFVNVAERVRTPLLRDASGMLQPIDMSDAVQRFADALREGQVIGIGSPRASLEANFALQTLVGRAHFHLGVSDLEQTLLETTLDILRSNPAAITTLQQAEQSDAVLVLGEDVCKTAPRLGLALRQSVRQASFEAANEAKVPLWLDAAVRTLGDDVRSPLFQLTPASTDLDPVSTLCVHLAPDDIVRLGAAIAHRIDPGARAAPALPDALAQQADLIAGALLAAKRPLIVSGTECGSPAMMNAAADIARALHRTRPDARLSLTMPECNSMGLAMLGGERLAAAIEALVSGAARTVIVLENDLFRRVPNEQLADAMQSAARVVVLDHLQSATSELADLVLPAASFAETDGTLVSSEGRAQRFFQASYPAAPIQDSWRWLRDAARAAGRNEDFSWANLDDVIAALGVAHPALAAVRDAAPGATFRIKGARIRSETHRFSGRTASQANVSVRDRMPETSADAPLSSTMEGFYGDMPAALRPFYWAPSWNSVQSLNKFQEEVGGPLQGGDPGIRLLDATPAAGAYHPVVPVAFLARDDELLVLPAGRLFGSEELSDRSPSCKSRIAPPSLSVSAAMHARLGDTIRLTLDGTGHSVAVVTDPSLPDGVARYPAHAAPFTAFDAPQWAPIASGAA</sequence>
<dbReference type="Pfam" id="PF04879">
    <property type="entry name" value="Molybdop_Fe4S4"/>
    <property type="match status" value="1"/>
</dbReference>
<dbReference type="PROSITE" id="PS00641">
    <property type="entry name" value="COMPLEX1_75K_1"/>
    <property type="match status" value="1"/>
</dbReference>
<dbReference type="Gene3D" id="3.10.20.740">
    <property type="match status" value="1"/>
</dbReference>
<evidence type="ECO:0000259" key="17">
    <source>
        <dbReference type="PROSITE" id="PS51839"/>
    </source>
</evidence>
<evidence type="ECO:0000256" key="7">
    <source>
        <dbReference type="ARBA" id="ARBA00022967"/>
    </source>
</evidence>
<proteinExistence type="inferred from homology"/>
<organism evidence="18 19">
    <name type="scientific">Lichenicola cladoniae</name>
    <dbReference type="NCBI Taxonomy" id="1484109"/>
    <lineage>
        <taxon>Bacteria</taxon>
        <taxon>Pseudomonadati</taxon>
        <taxon>Pseudomonadota</taxon>
        <taxon>Alphaproteobacteria</taxon>
        <taxon>Acetobacterales</taxon>
        <taxon>Acetobacteraceae</taxon>
        <taxon>Lichenicola</taxon>
    </lineage>
</organism>
<feature type="region of interest" description="Disordered" evidence="14">
    <location>
        <begin position="703"/>
        <end position="728"/>
    </location>
</feature>
<keyword evidence="9 13" id="KW-0411">Iron-sulfur</keyword>
<keyword evidence="7 13" id="KW-1278">Translocase</keyword>
<evidence type="ECO:0000256" key="8">
    <source>
        <dbReference type="ARBA" id="ARBA00023004"/>
    </source>
</evidence>
<evidence type="ECO:0000313" key="19">
    <source>
        <dbReference type="Proteomes" id="UP000500767"/>
    </source>
</evidence>
<dbReference type="KEGG" id="lck:HN018_10505"/>
<dbReference type="Pfam" id="PF10588">
    <property type="entry name" value="NADH-G_4Fe-4S_3"/>
    <property type="match status" value="1"/>
</dbReference>
<name>A0A6M8HQ65_9PROT</name>
<dbReference type="AlphaFoldDB" id="A0A6M8HQ65"/>
<dbReference type="InterPro" id="IPR006656">
    <property type="entry name" value="Mopterin_OxRdtase"/>
</dbReference>
<evidence type="ECO:0000256" key="14">
    <source>
        <dbReference type="SAM" id="MobiDB-lite"/>
    </source>
</evidence>
<evidence type="ECO:0000259" key="16">
    <source>
        <dbReference type="PROSITE" id="PS51669"/>
    </source>
</evidence>
<dbReference type="SMART" id="SM00926">
    <property type="entry name" value="Molybdop_Fe4S4"/>
    <property type="match status" value="1"/>
</dbReference>
<gene>
    <name evidence="18" type="primary">nuoG</name>
    <name evidence="18" type="ORF">HN018_10505</name>
</gene>
<evidence type="ECO:0000256" key="12">
    <source>
        <dbReference type="ARBA" id="ARBA00047712"/>
    </source>
</evidence>
<keyword evidence="18" id="KW-0560">Oxidoreductase</keyword>
<evidence type="ECO:0000256" key="2">
    <source>
        <dbReference type="ARBA" id="ARBA00005404"/>
    </source>
</evidence>
<keyword evidence="8 13" id="KW-0408">Iron</keyword>
<evidence type="ECO:0000256" key="5">
    <source>
        <dbReference type="ARBA" id="ARBA00022719"/>
    </source>
</evidence>
<dbReference type="Gene3D" id="3.40.50.740">
    <property type="match status" value="1"/>
</dbReference>
<evidence type="ECO:0000256" key="11">
    <source>
        <dbReference type="ARBA" id="ARBA00026021"/>
    </source>
</evidence>
<dbReference type="GO" id="GO:0042773">
    <property type="term" value="P:ATP synthesis coupled electron transport"/>
    <property type="evidence" value="ECO:0007669"/>
    <property type="project" value="InterPro"/>
</dbReference>
<comment type="subunit">
    <text evidence="11">Composed of 13 different subunits. Subunits NuoCD, E, F, and G constitute the peripheral sector of the complex.</text>
</comment>
<dbReference type="Pfam" id="PF13510">
    <property type="entry name" value="Fer2_4"/>
    <property type="match status" value="1"/>
</dbReference>
<evidence type="ECO:0000256" key="1">
    <source>
        <dbReference type="ARBA" id="ARBA00001966"/>
    </source>
</evidence>
<comment type="similarity">
    <text evidence="2 13">Belongs to the complex I 75 kDa subunit family.</text>
</comment>
<keyword evidence="19" id="KW-1185">Reference proteome</keyword>
<evidence type="ECO:0000259" key="15">
    <source>
        <dbReference type="PROSITE" id="PS51085"/>
    </source>
</evidence>
<dbReference type="GO" id="GO:0003954">
    <property type="term" value="F:NADH dehydrogenase activity"/>
    <property type="evidence" value="ECO:0007669"/>
    <property type="project" value="TreeGrafter"/>
</dbReference>
<dbReference type="InterPro" id="IPR019574">
    <property type="entry name" value="NADH_UbQ_OxRdtase_Gsu_4Fe4S-bd"/>
</dbReference>
<dbReference type="GO" id="GO:0046872">
    <property type="term" value="F:metal ion binding"/>
    <property type="evidence" value="ECO:0007669"/>
    <property type="project" value="UniProtKB-UniRule"/>
</dbReference>
<dbReference type="GO" id="GO:0051539">
    <property type="term" value="F:4 iron, 4 sulfur cluster binding"/>
    <property type="evidence" value="ECO:0007669"/>
    <property type="project" value="UniProtKB-KW"/>
</dbReference>
<dbReference type="NCBIfam" id="TIGR01973">
    <property type="entry name" value="NuoG"/>
    <property type="match status" value="1"/>
</dbReference>
<dbReference type="InterPro" id="IPR036010">
    <property type="entry name" value="2Fe-2S_ferredoxin-like_sf"/>
</dbReference>
<dbReference type="FunFam" id="3.10.20.740:FF:000002">
    <property type="entry name" value="NADH-quinone oxidoreductase"/>
    <property type="match status" value="1"/>
</dbReference>
<dbReference type="SUPFAM" id="SSF54292">
    <property type="entry name" value="2Fe-2S ferredoxin-like"/>
    <property type="match status" value="1"/>
</dbReference>
<keyword evidence="6 13" id="KW-0479">Metal-binding</keyword>
<dbReference type="CDD" id="cd00207">
    <property type="entry name" value="fer2"/>
    <property type="match status" value="1"/>
</dbReference>
<reference evidence="18 19" key="1">
    <citation type="journal article" date="2014" name="World J. Microbiol. Biotechnol.">
        <title>Biodiversity and physiological characteristics of Antarctic and Arctic lichens-associated bacteria.</title>
        <authorList>
            <person name="Lee Y.M."/>
            <person name="Kim E.H."/>
            <person name="Lee H.K."/>
            <person name="Hong S.G."/>
        </authorList>
    </citation>
    <scope>NUCLEOTIDE SEQUENCE [LARGE SCALE GENOMIC DNA]</scope>
    <source>
        <strain evidence="18 19">PAMC 26569</strain>
    </source>
</reference>
<keyword evidence="5 13" id="KW-0874">Quinone</keyword>
<dbReference type="PROSITE" id="PS51669">
    <property type="entry name" value="4FE4S_MOW_BIS_MGD"/>
    <property type="match status" value="1"/>
</dbReference>
<dbReference type="SMART" id="SM00929">
    <property type="entry name" value="NADH-G_4Fe-4S_3"/>
    <property type="match status" value="1"/>
</dbReference>
<dbReference type="PROSITE" id="PS00642">
    <property type="entry name" value="COMPLEX1_75K_2"/>
    <property type="match status" value="1"/>
</dbReference>
<dbReference type="Pfam" id="PF00384">
    <property type="entry name" value="Molybdopterin"/>
    <property type="match status" value="2"/>
</dbReference>